<proteinExistence type="predicted"/>
<evidence type="ECO:0000313" key="1">
    <source>
        <dbReference type="EMBL" id="EET62066.1"/>
    </source>
</evidence>
<dbReference type="Proteomes" id="UP000005561">
    <property type="component" value="Unassembled WGS sequence"/>
</dbReference>
<sequence>MSPLLIGVIIQAAEKAAELARDVGVHPGALMKSSEESIKTLAKEGENYFNDAAEDGWSQVGNGSNTVLYREYVVNPYFEYTKGMQEAVCNYFSGLSLVNVERGGGDAKRIITCEAKAVRSIVGLKLDIRVEIVQVGDKVEVYYYSPSNEKLDSIKALFSTPVSGVKKLVAGYLRHDLPMGINKTILNYLG</sequence>
<keyword evidence="2" id="KW-1185">Reference proteome</keyword>
<dbReference type="RefSeq" id="WP_006860527.1">
    <property type="nucleotide sequence ID" value="NZ_ACCL02000003.1"/>
</dbReference>
<reference evidence="1" key="1">
    <citation type="submission" date="2009-07" db="EMBL/GenBank/DDBJ databases">
        <authorList>
            <person name="Weinstock G."/>
            <person name="Sodergren E."/>
            <person name="Clifton S."/>
            <person name="Fulton L."/>
            <person name="Fulton B."/>
            <person name="Courtney L."/>
            <person name="Fronick C."/>
            <person name="Harrison M."/>
            <person name="Strong C."/>
            <person name="Farmer C."/>
            <person name="Delahaunty K."/>
            <person name="Markovic C."/>
            <person name="Hall O."/>
            <person name="Minx P."/>
            <person name="Tomlinson C."/>
            <person name="Mitreva M."/>
            <person name="Nelson J."/>
            <person name="Hou S."/>
            <person name="Wollam A."/>
            <person name="Pepin K.H."/>
            <person name="Johnson M."/>
            <person name="Bhonagiri V."/>
            <person name="Nash W.E."/>
            <person name="Warren W."/>
            <person name="Chinwalla A."/>
            <person name="Mardis E.R."/>
            <person name="Wilson R.K."/>
        </authorList>
    </citation>
    <scope>NUCLEOTIDE SEQUENCE [LARGE SCALE GENOMIC DNA]</scope>
    <source>
        <strain evidence="1">DSM 14469</strain>
    </source>
</reference>
<dbReference type="EMBL" id="ACCL02000003">
    <property type="protein sequence ID" value="EET62066.1"/>
    <property type="molecule type" value="Genomic_DNA"/>
</dbReference>
<protein>
    <submittedName>
        <fullName evidence="1">Uncharacterized protein</fullName>
    </submittedName>
</protein>
<dbReference type="AlphaFoldDB" id="C6LAT5"/>
<organism evidence="1 2">
    <name type="scientific">Marvinbryantia formatexigens DSM 14469</name>
    <dbReference type="NCBI Taxonomy" id="478749"/>
    <lineage>
        <taxon>Bacteria</taxon>
        <taxon>Bacillati</taxon>
        <taxon>Bacillota</taxon>
        <taxon>Clostridia</taxon>
        <taxon>Lachnospirales</taxon>
        <taxon>Lachnospiraceae</taxon>
        <taxon>Marvinbryantia</taxon>
    </lineage>
</organism>
<evidence type="ECO:0000313" key="2">
    <source>
        <dbReference type="Proteomes" id="UP000005561"/>
    </source>
</evidence>
<accession>C6LAT5</accession>
<gene>
    <name evidence="1" type="ORF">BRYFOR_05729</name>
</gene>
<name>C6LAT5_9FIRM</name>
<comment type="caution">
    <text evidence="1">The sequence shown here is derived from an EMBL/GenBank/DDBJ whole genome shotgun (WGS) entry which is preliminary data.</text>
</comment>